<dbReference type="PANTHER" id="PTHR34997:SF1">
    <property type="entry name" value="PEPTIDOGLYCAN-BINDING LYSIN DOMAIN"/>
    <property type="match status" value="1"/>
</dbReference>
<feature type="non-terminal residue" evidence="6">
    <location>
        <position position="312"/>
    </location>
</feature>
<dbReference type="PROSITE" id="PS51782">
    <property type="entry name" value="LYSM"/>
    <property type="match status" value="2"/>
</dbReference>
<keyword evidence="4" id="KW-0732">Signal</keyword>
<dbReference type="InterPro" id="IPR052210">
    <property type="entry name" value="LysM1-like"/>
</dbReference>
<accession>A0A173G964</accession>
<sequence>MDSAQQALWTLALLASHVAAQILVGGSKGSVGLGIDAPDGLSSPCSLQDFRQKQLLACSSGDQIMLNGDAYPPTFITDLLSYTYNYSCIKDSSSGQFCLPLFDAYQNDTGASSTEQLCSDCNIRVFHAQLDSPLGWEGGLAQTYASLTSSCAVTSLPLTSPSSYPTSDVSATTTSGAASPSISSYLCASQYLVQAGDDCHSIAKSKNVSTFYLLAANNLAGYCTSFPEPGTSLCITHSCDLYTVKANDTCYSISEDHGSAFTILQLISWNPNINTACTNLNQLVGYQLCVSFPGDSSFATTAVTNTAATTAV</sequence>
<feature type="domain" description="LysM" evidence="5">
    <location>
        <begin position="240"/>
        <end position="290"/>
    </location>
</feature>
<protein>
    <recommendedName>
        <fullName evidence="5">LysM domain-containing protein</fullName>
    </recommendedName>
</protein>
<reference evidence="6" key="1">
    <citation type="journal article" date="2016" name="BMC Genomics">
        <title>Genome sequence and comparative analysis of clavicipitaceous insect-pathogenic fungus Aschersonia badia with Metarhizium spp.</title>
        <authorList>
            <person name="Agrawal Y."/>
            <person name="Narwani T."/>
            <person name="Subramanian S."/>
        </authorList>
    </citation>
    <scope>NUCLEOTIDE SEQUENCE</scope>
    <source>
        <strain evidence="6">MTCC 10142</strain>
    </source>
</reference>
<dbReference type="EMBL" id="KU202422">
    <property type="protein sequence ID" value="ANH22736.1"/>
    <property type="molecule type" value="Genomic_DNA"/>
</dbReference>
<evidence type="ECO:0000313" key="6">
    <source>
        <dbReference type="EMBL" id="ANH22736.1"/>
    </source>
</evidence>
<dbReference type="Pfam" id="PF01476">
    <property type="entry name" value="LysM"/>
    <property type="match status" value="2"/>
</dbReference>
<feature type="domain" description="LysM" evidence="5">
    <location>
        <begin position="189"/>
        <end position="235"/>
    </location>
</feature>
<keyword evidence="2" id="KW-0843">Virulence</keyword>
<dbReference type="Gene3D" id="3.10.350.10">
    <property type="entry name" value="LysM domain"/>
    <property type="match status" value="2"/>
</dbReference>
<dbReference type="GO" id="GO:0008061">
    <property type="term" value="F:chitin binding"/>
    <property type="evidence" value="ECO:0007669"/>
    <property type="project" value="UniProtKB-KW"/>
</dbReference>
<comment type="similarity">
    <text evidence="3">Belongs to the secreted LysM effector family.</text>
</comment>
<dbReference type="InterPro" id="IPR018392">
    <property type="entry name" value="LysM"/>
</dbReference>
<dbReference type="PANTHER" id="PTHR34997">
    <property type="entry name" value="AM15"/>
    <property type="match status" value="1"/>
</dbReference>
<dbReference type="InterPro" id="IPR036779">
    <property type="entry name" value="LysM_dom_sf"/>
</dbReference>
<proteinExistence type="inferred from homology"/>
<name>A0A173G964_9HYPO</name>
<keyword evidence="1" id="KW-0147">Chitin-binding</keyword>
<dbReference type="CDD" id="cd00118">
    <property type="entry name" value="LysM"/>
    <property type="match status" value="2"/>
</dbReference>
<organism evidence="6">
    <name type="scientific">Hypocrella siamensis</name>
    <dbReference type="NCBI Taxonomy" id="696354"/>
    <lineage>
        <taxon>Eukaryota</taxon>
        <taxon>Fungi</taxon>
        <taxon>Dikarya</taxon>
        <taxon>Ascomycota</taxon>
        <taxon>Pezizomycotina</taxon>
        <taxon>Sordariomycetes</taxon>
        <taxon>Hypocreomycetidae</taxon>
        <taxon>Hypocreales</taxon>
        <taxon>Clavicipitaceae</taxon>
        <taxon>Hypocrella</taxon>
    </lineage>
</organism>
<evidence type="ECO:0000256" key="1">
    <source>
        <dbReference type="ARBA" id="ARBA00022669"/>
    </source>
</evidence>
<evidence type="ECO:0000256" key="3">
    <source>
        <dbReference type="ARBA" id="ARBA00044955"/>
    </source>
</evidence>
<evidence type="ECO:0000256" key="2">
    <source>
        <dbReference type="ARBA" id="ARBA00023026"/>
    </source>
</evidence>
<feature type="signal peptide" evidence="4">
    <location>
        <begin position="1"/>
        <end position="20"/>
    </location>
</feature>
<evidence type="ECO:0000259" key="5">
    <source>
        <dbReference type="PROSITE" id="PS51782"/>
    </source>
</evidence>
<feature type="chain" id="PRO_5008006406" description="LysM domain-containing protein" evidence="4">
    <location>
        <begin position="21"/>
        <end position="312"/>
    </location>
</feature>
<dbReference type="SUPFAM" id="SSF54106">
    <property type="entry name" value="LysM domain"/>
    <property type="match status" value="2"/>
</dbReference>
<dbReference type="SMART" id="SM00257">
    <property type="entry name" value="LysM"/>
    <property type="match status" value="2"/>
</dbReference>
<dbReference type="AlphaFoldDB" id="A0A173G964"/>
<evidence type="ECO:0000256" key="4">
    <source>
        <dbReference type="SAM" id="SignalP"/>
    </source>
</evidence>